<feature type="transmembrane region" description="Helical" evidence="7">
    <location>
        <begin position="522"/>
        <end position="540"/>
    </location>
</feature>
<keyword evidence="4 7" id="KW-0812">Transmembrane</keyword>
<dbReference type="PANTHER" id="PTHR43045">
    <property type="entry name" value="SHIKIMATE TRANSPORTER"/>
    <property type="match status" value="1"/>
</dbReference>
<accession>A0A2S5DVH7</accession>
<protein>
    <submittedName>
        <fullName evidence="9">MFS transporter</fullName>
    </submittedName>
</protein>
<evidence type="ECO:0000256" key="7">
    <source>
        <dbReference type="SAM" id="Phobius"/>
    </source>
</evidence>
<organism evidence="9 10">
    <name type="scientific">Burkholderia contaminans</name>
    <dbReference type="NCBI Taxonomy" id="488447"/>
    <lineage>
        <taxon>Bacteria</taxon>
        <taxon>Pseudomonadati</taxon>
        <taxon>Pseudomonadota</taxon>
        <taxon>Betaproteobacteria</taxon>
        <taxon>Burkholderiales</taxon>
        <taxon>Burkholderiaceae</taxon>
        <taxon>Burkholderia</taxon>
        <taxon>Burkholderia cepacia complex</taxon>
    </lineage>
</organism>
<evidence type="ECO:0000256" key="4">
    <source>
        <dbReference type="ARBA" id="ARBA00022692"/>
    </source>
</evidence>
<evidence type="ECO:0000256" key="6">
    <source>
        <dbReference type="ARBA" id="ARBA00023136"/>
    </source>
</evidence>
<feature type="transmembrane region" description="Helical" evidence="7">
    <location>
        <begin position="157"/>
        <end position="180"/>
    </location>
</feature>
<feature type="transmembrane region" description="Helical" evidence="7">
    <location>
        <begin position="315"/>
        <end position="334"/>
    </location>
</feature>
<evidence type="ECO:0000256" key="1">
    <source>
        <dbReference type="ARBA" id="ARBA00004651"/>
    </source>
</evidence>
<evidence type="ECO:0000313" key="9">
    <source>
        <dbReference type="EMBL" id="POZ83075.1"/>
    </source>
</evidence>
<dbReference type="GO" id="GO:0005886">
    <property type="term" value="C:plasma membrane"/>
    <property type="evidence" value="ECO:0007669"/>
    <property type="project" value="UniProtKB-SubCell"/>
</dbReference>
<feature type="transmembrane region" description="Helical" evidence="7">
    <location>
        <begin position="192"/>
        <end position="211"/>
    </location>
</feature>
<keyword evidence="2" id="KW-0813">Transport</keyword>
<feature type="domain" description="Major facilitator superfamily (MFS) profile" evidence="8">
    <location>
        <begin position="20"/>
        <end position="544"/>
    </location>
</feature>
<proteinExistence type="predicted"/>
<keyword evidence="5 7" id="KW-1133">Transmembrane helix</keyword>
<dbReference type="RefSeq" id="WP_089461596.1">
    <property type="nucleotide sequence ID" value="NZ_CM009575.1"/>
</dbReference>
<keyword evidence="6 7" id="KW-0472">Membrane</keyword>
<dbReference type="InterPro" id="IPR036259">
    <property type="entry name" value="MFS_trans_sf"/>
</dbReference>
<evidence type="ECO:0000256" key="3">
    <source>
        <dbReference type="ARBA" id="ARBA00022475"/>
    </source>
</evidence>
<sequence length="552" mass="58957">MATLGGQISHSPMTGEEKKVIFASSLGTVFEWYDFYLAGSLAAYISKSFFSGVNPTAAFIFTLLGFAAGFAVRPFGAIVFGRLGDLVGRKHTFLVTIVIMGVSTFVVGFLPGYASIGIAAPVIFIAMRLLQGLALGGEYGGAATYVAEHAPANRRGFYTAWIQTTATLGLFLSLLVILGVRTFIGEEAFGSWGWRVPFVASILLLAVSVWIRMQLNESPVFLRIKAEGKTSKAPLTEAFGQWKNLKIVILALVGLTAGQAVVWYTGQFYALFFLTQTLKVDGASANILIAIALLIGTPFFLFFGSLSDKIGRKPIILAGCLIAALTYFPLFKALTHYANPQLEIATQKAPITVIADPAACSFQFNPVGTSKFTNSCDVAKSALAKAGLNYENVAAPAGATAQIKVGDTVIPAYEGKAADAKAQGAAFDKTLASTLKAAGYPAKADPAQLNWPMTIVILTILVIYVTMVYGPIAAMLVEMFPTRIRYTSMSLPYHIGNGWFGGFLPATAFAIVAAKGNIYSGLWYPIVIALATFVIGLLFVKETKDSNIYAQD</sequence>
<evidence type="ECO:0000256" key="2">
    <source>
        <dbReference type="ARBA" id="ARBA00022448"/>
    </source>
</evidence>
<dbReference type="PANTHER" id="PTHR43045:SF7">
    <property type="entry name" value="MAJOR FACILITATOR SUPERFAMILY TRANSPORTER"/>
    <property type="match status" value="1"/>
</dbReference>
<dbReference type="Pfam" id="PF00083">
    <property type="entry name" value="Sugar_tr"/>
    <property type="match status" value="2"/>
</dbReference>
<name>A0A2S5DVH7_9BURK</name>
<keyword evidence="3" id="KW-1003">Cell membrane</keyword>
<evidence type="ECO:0000259" key="8">
    <source>
        <dbReference type="PROSITE" id="PS50850"/>
    </source>
</evidence>
<dbReference type="Gene3D" id="1.20.1250.20">
    <property type="entry name" value="MFS general substrate transporter like domains"/>
    <property type="match status" value="3"/>
</dbReference>
<comment type="subcellular location">
    <subcellularLocation>
        <location evidence="1">Cell membrane</location>
        <topology evidence="1">Multi-pass membrane protein</topology>
    </subcellularLocation>
</comment>
<dbReference type="EMBL" id="PQVP01000002">
    <property type="protein sequence ID" value="POZ83075.1"/>
    <property type="molecule type" value="Genomic_DNA"/>
</dbReference>
<feature type="transmembrane region" description="Helical" evidence="7">
    <location>
        <begin position="455"/>
        <end position="477"/>
    </location>
</feature>
<dbReference type="GO" id="GO:0022857">
    <property type="term" value="F:transmembrane transporter activity"/>
    <property type="evidence" value="ECO:0007669"/>
    <property type="project" value="InterPro"/>
</dbReference>
<dbReference type="Proteomes" id="UP000238655">
    <property type="component" value="Chromosome 1"/>
</dbReference>
<dbReference type="PROSITE" id="PS50850">
    <property type="entry name" value="MFS"/>
    <property type="match status" value="1"/>
</dbReference>
<evidence type="ECO:0000313" key="10">
    <source>
        <dbReference type="Proteomes" id="UP000238655"/>
    </source>
</evidence>
<feature type="transmembrane region" description="Helical" evidence="7">
    <location>
        <begin position="92"/>
        <end position="110"/>
    </location>
</feature>
<dbReference type="AlphaFoldDB" id="A0A2S5DVH7"/>
<feature type="transmembrane region" description="Helical" evidence="7">
    <location>
        <begin position="498"/>
        <end position="516"/>
    </location>
</feature>
<feature type="transmembrane region" description="Helical" evidence="7">
    <location>
        <begin position="285"/>
        <end position="303"/>
    </location>
</feature>
<dbReference type="SUPFAM" id="SSF103473">
    <property type="entry name" value="MFS general substrate transporter"/>
    <property type="match status" value="1"/>
</dbReference>
<dbReference type="CDD" id="cd17369">
    <property type="entry name" value="MFS_ShiA_like"/>
    <property type="match status" value="1"/>
</dbReference>
<evidence type="ECO:0000256" key="5">
    <source>
        <dbReference type="ARBA" id="ARBA00022989"/>
    </source>
</evidence>
<dbReference type="PROSITE" id="PS00217">
    <property type="entry name" value="SUGAR_TRANSPORT_2"/>
    <property type="match status" value="1"/>
</dbReference>
<feature type="transmembrane region" description="Helical" evidence="7">
    <location>
        <begin position="116"/>
        <end position="136"/>
    </location>
</feature>
<gene>
    <name evidence="9" type="ORF">C3743_23270</name>
</gene>
<dbReference type="InterPro" id="IPR020846">
    <property type="entry name" value="MFS_dom"/>
</dbReference>
<feature type="transmembrane region" description="Helical" evidence="7">
    <location>
        <begin position="57"/>
        <end position="80"/>
    </location>
</feature>
<reference evidence="9 10" key="1">
    <citation type="submission" date="2018-01" db="EMBL/GenBank/DDBJ databases">
        <title>Successful Treatment of Persistent Burkholderia cepacia Bacteremia with Ceftazidime-Avibactam.</title>
        <authorList>
            <person name="Tamma P."/>
            <person name="Fan Y."/>
            <person name="Bergman Y."/>
            <person name="Sick-Samuels A."/>
            <person name="Hsu A."/>
            <person name="Timp W."/>
            <person name="Simner P."/>
        </authorList>
    </citation>
    <scope>NUCLEOTIDE SEQUENCE [LARGE SCALE GENOMIC DNA]</scope>
    <source>
        <strain evidence="9 10">170816</strain>
    </source>
</reference>
<dbReference type="InterPro" id="IPR005829">
    <property type="entry name" value="Sugar_transporter_CS"/>
</dbReference>
<comment type="caution">
    <text evidence="9">The sequence shown here is derived from an EMBL/GenBank/DDBJ whole genome shotgun (WGS) entry which is preliminary data.</text>
</comment>
<feature type="transmembrane region" description="Helical" evidence="7">
    <location>
        <begin position="20"/>
        <end position="45"/>
    </location>
</feature>
<dbReference type="InterPro" id="IPR005828">
    <property type="entry name" value="MFS_sugar_transport-like"/>
</dbReference>
<feature type="transmembrane region" description="Helical" evidence="7">
    <location>
        <begin position="247"/>
        <end position="265"/>
    </location>
</feature>